<dbReference type="Proteomes" id="UP000298653">
    <property type="component" value="Chromosome"/>
</dbReference>
<dbReference type="OrthoDB" id="9799827at2"/>
<proteinExistence type="predicted"/>
<sequence>MIRITPETIEEDLTGILICSHGSIGKSMIEAVQMIYGECQNIACLGLEPADDIDEWGAELCRLAGSFPKGAVVLLDLFGGTPFNQYLMKTAGEALKQNEGQAYAVTGVNLGMVLEAVGQRESAELERMPEILERTGKDAVINVMDKMKK</sequence>
<accession>A0A4P8IIU1</accession>
<keyword evidence="4" id="KW-1185">Reference proteome</keyword>
<evidence type="ECO:0000256" key="1">
    <source>
        <dbReference type="ARBA" id="ARBA00022679"/>
    </source>
</evidence>
<dbReference type="PROSITE" id="PS51096">
    <property type="entry name" value="PTS_EIIA_TYPE_4"/>
    <property type="match status" value="1"/>
</dbReference>
<evidence type="ECO:0000313" key="3">
    <source>
        <dbReference type="EMBL" id="QCP36827.1"/>
    </source>
</evidence>
<dbReference type="GO" id="GO:0016740">
    <property type="term" value="F:transferase activity"/>
    <property type="evidence" value="ECO:0007669"/>
    <property type="project" value="UniProtKB-KW"/>
</dbReference>
<dbReference type="Gene3D" id="3.40.50.510">
    <property type="entry name" value="Phosphotransferase system, mannose-type IIA component"/>
    <property type="match status" value="1"/>
</dbReference>
<reference evidence="3 4" key="1">
    <citation type="submission" date="2019-05" db="EMBL/GenBank/DDBJ databases">
        <title>Complete genome sequencing of Anaerostipes rhamnosivorans.</title>
        <authorList>
            <person name="Bui T.P.N."/>
            <person name="de Vos W.M."/>
        </authorList>
    </citation>
    <scope>NUCLEOTIDE SEQUENCE [LARGE SCALE GENOMIC DNA]</scope>
    <source>
        <strain evidence="3 4">1y2</strain>
    </source>
</reference>
<dbReference type="SUPFAM" id="SSF53062">
    <property type="entry name" value="PTS system fructose IIA component-like"/>
    <property type="match status" value="1"/>
</dbReference>
<protein>
    <submittedName>
        <fullName evidence="3">PTS system, mannose-specific IIB component</fullName>
    </submittedName>
</protein>
<dbReference type="GO" id="GO:0009401">
    <property type="term" value="P:phosphoenolpyruvate-dependent sugar phosphotransferase system"/>
    <property type="evidence" value="ECO:0007669"/>
    <property type="project" value="InterPro"/>
</dbReference>
<dbReference type="InterPro" id="IPR051471">
    <property type="entry name" value="Bacterial_PTS_sugar_comp"/>
</dbReference>
<dbReference type="AlphaFoldDB" id="A0A4P8IIU1"/>
<dbReference type="InterPro" id="IPR036662">
    <property type="entry name" value="PTS_EIIA_man-typ_sf"/>
</dbReference>
<organism evidence="3 4">
    <name type="scientific">Anaerostipes rhamnosivorans</name>
    <dbReference type="NCBI Taxonomy" id="1229621"/>
    <lineage>
        <taxon>Bacteria</taxon>
        <taxon>Bacillati</taxon>
        <taxon>Bacillota</taxon>
        <taxon>Clostridia</taxon>
        <taxon>Lachnospirales</taxon>
        <taxon>Lachnospiraceae</taxon>
        <taxon>Anaerostipes</taxon>
    </lineage>
</organism>
<dbReference type="GO" id="GO:0016020">
    <property type="term" value="C:membrane"/>
    <property type="evidence" value="ECO:0007669"/>
    <property type="project" value="InterPro"/>
</dbReference>
<dbReference type="PANTHER" id="PTHR33799">
    <property type="entry name" value="PTS PERMEASE-RELATED-RELATED"/>
    <property type="match status" value="1"/>
</dbReference>
<dbReference type="PANTHER" id="PTHR33799:SF1">
    <property type="entry name" value="PTS SYSTEM MANNOSE-SPECIFIC EIIAB COMPONENT-RELATED"/>
    <property type="match status" value="1"/>
</dbReference>
<gene>
    <name evidence="3" type="ORF">AR1Y2_3373</name>
</gene>
<feature type="domain" description="PTS EIIA type-4" evidence="2">
    <location>
        <begin position="13"/>
        <end position="140"/>
    </location>
</feature>
<dbReference type="EMBL" id="CP040058">
    <property type="protein sequence ID" value="QCP36827.1"/>
    <property type="molecule type" value="Genomic_DNA"/>
</dbReference>
<dbReference type="Pfam" id="PF03610">
    <property type="entry name" value="EIIA-man"/>
    <property type="match status" value="1"/>
</dbReference>
<dbReference type="KEGG" id="arf:AR1Y2_3373"/>
<evidence type="ECO:0000313" key="4">
    <source>
        <dbReference type="Proteomes" id="UP000298653"/>
    </source>
</evidence>
<dbReference type="RefSeq" id="WP_137329997.1">
    <property type="nucleotide sequence ID" value="NZ_CP040058.1"/>
</dbReference>
<dbReference type="InterPro" id="IPR004701">
    <property type="entry name" value="PTS_EIIA_man-typ"/>
</dbReference>
<evidence type="ECO:0000259" key="2">
    <source>
        <dbReference type="PROSITE" id="PS51096"/>
    </source>
</evidence>
<keyword evidence="1" id="KW-0808">Transferase</keyword>
<name>A0A4P8IIU1_9FIRM</name>